<name>A0AAN1WKH1_9GAMM</name>
<keyword evidence="2" id="KW-0282">Flagellum</keyword>
<proteinExistence type="predicted"/>
<evidence type="ECO:0000313" key="3">
    <source>
        <dbReference type="Proteomes" id="UP001320119"/>
    </source>
</evidence>
<dbReference type="SUPFAM" id="SSF160214">
    <property type="entry name" value="FlaG-like"/>
    <property type="match status" value="1"/>
</dbReference>
<sequence>MNDISVIRPSFPTASVASKTPVSTAPVEESGKGLPLSTTKPAKTESIQSENPVEDVDKVSQAAEVERDREAANKALEEAVDTANDFVQTVQRDLHFSIDDETERTVVKVVESSSGEIIRQIPNETFLELARKMKENGEVNLVNATG</sequence>
<feature type="compositionally biased region" description="Polar residues" evidence="1">
    <location>
        <begin position="12"/>
        <end position="23"/>
    </location>
</feature>
<gene>
    <name evidence="2" type="ORF">MARGE09_P3494</name>
</gene>
<dbReference type="PANTHER" id="PTHR37166:SF1">
    <property type="entry name" value="PROTEIN FLAG"/>
    <property type="match status" value="1"/>
</dbReference>
<dbReference type="AlphaFoldDB" id="A0AAN1WKH1"/>
<feature type="compositionally biased region" description="Polar residues" evidence="1">
    <location>
        <begin position="36"/>
        <end position="51"/>
    </location>
</feature>
<dbReference type="KEGG" id="marq:MARGE09_P3494"/>
<reference evidence="2 3" key="1">
    <citation type="journal article" date="2022" name="IScience">
        <title>An ultrasensitive nanofiber-based assay for enzymatic hydrolysis and deep-sea microbial degradation of cellulose.</title>
        <authorList>
            <person name="Tsudome M."/>
            <person name="Tachioka M."/>
            <person name="Miyazaki M."/>
            <person name="Uchimura K."/>
            <person name="Tsuda M."/>
            <person name="Takaki Y."/>
            <person name="Deguchi S."/>
        </authorList>
    </citation>
    <scope>NUCLEOTIDE SEQUENCE [LARGE SCALE GENOMIC DNA]</scope>
    <source>
        <strain evidence="2 3">GE09</strain>
    </source>
</reference>
<keyword evidence="3" id="KW-1185">Reference proteome</keyword>
<feature type="region of interest" description="Disordered" evidence="1">
    <location>
        <begin position="1"/>
        <end position="57"/>
    </location>
</feature>
<evidence type="ECO:0000313" key="2">
    <source>
        <dbReference type="EMBL" id="BCD99293.1"/>
    </source>
</evidence>
<protein>
    <submittedName>
        <fullName evidence="2">Flagellar protein FlaG</fullName>
    </submittedName>
</protein>
<dbReference type="Proteomes" id="UP001320119">
    <property type="component" value="Chromosome"/>
</dbReference>
<dbReference type="EMBL" id="AP023086">
    <property type="protein sequence ID" value="BCD99293.1"/>
    <property type="molecule type" value="Genomic_DNA"/>
</dbReference>
<dbReference type="InterPro" id="IPR035924">
    <property type="entry name" value="FlaG-like_sf"/>
</dbReference>
<dbReference type="Gene3D" id="3.30.160.170">
    <property type="entry name" value="FlaG-like"/>
    <property type="match status" value="1"/>
</dbReference>
<organism evidence="2 3">
    <name type="scientific">Marinagarivorans cellulosilyticus</name>
    <dbReference type="NCBI Taxonomy" id="2721545"/>
    <lineage>
        <taxon>Bacteria</taxon>
        <taxon>Pseudomonadati</taxon>
        <taxon>Pseudomonadota</taxon>
        <taxon>Gammaproteobacteria</taxon>
        <taxon>Cellvibrionales</taxon>
        <taxon>Cellvibrionaceae</taxon>
        <taxon>Marinagarivorans</taxon>
    </lineage>
</organism>
<dbReference type="Pfam" id="PF03646">
    <property type="entry name" value="FlaG"/>
    <property type="match status" value="1"/>
</dbReference>
<accession>A0AAN1WKH1</accession>
<keyword evidence="2" id="KW-0966">Cell projection</keyword>
<dbReference type="InterPro" id="IPR005186">
    <property type="entry name" value="FlaG"/>
</dbReference>
<evidence type="ECO:0000256" key="1">
    <source>
        <dbReference type="SAM" id="MobiDB-lite"/>
    </source>
</evidence>
<dbReference type="RefSeq" id="WP_236984432.1">
    <property type="nucleotide sequence ID" value="NZ_AP023086.1"/>
</dbReference>
<keyword evidence="2" id="KW-0969">Cilium</keyword>
<dbReference type="PANTHER" id="PTHR37166">
    <property type="entry name" value="PROTEIN FLAG"/>
    <property type="match status" value="1"/>
</dbReference>